<dbReference type="PANTHER" id="PTHR11439">
    <property type="entry name" value="GAG-POL-RELATED RETROTRANSPOSON"/>
    <property type="match status" value="1"/>
</dbReference>
<dbReference type="Pfam" id="PF07727">
    <property type="entry name" value="RVT_2"/>
    <property type="match status" value="1"/>
</dbReference>
<dbReference type="InterPro" id="IPR013103">
    <property type="entry name" value="RVT_2"/>
</dbReference>
<comment type="caution">
    <text evidence="2">The sequence shown here is derived from an EMBL/GenBank/DDBJ whole genome shotgun (WGS) entry which is preliminary data.</text>
</comment>
<name>A0A699JC64_TANCI</name>
<evidence type="ECO:0000259" key="1">
    <source>
        <dbReference type="Pfam" id="PF07727"/>
    </source>
</evidence>
<reference evidence="2" key="1">
    <citation type="journal article" date="2019" name="Sci. Rep.">
        <title>Draft genome of Tanacetum cinerariifolium, the natural source of mosquito coil.</title>
        <authorList>
            <person name="Yamashiro T."/>
            <person name="Shiraishi A."/>
            <person name="Satake H."/>
            <person name="Nakayama K."/>
        </authorList>
    </citation>
    <scope>NUCLEOTIDE SEQUENCE</scope>
</reference>
<protein>
    <submittedName>
        <fullName evidence="2">Putative ribonuclease H-like domain-containing protein</fullName>
    </submittedName>
</protein>
<sequence>MTRKISYLIDYEEIDEGYVAFGGQKGKQHIVSYDEGFFVRYSLNSKAFRVFNNRTRIVEENLHIRVNVVGTMTNNELPFDLEMPGLEDISTFNFSSDHKDDDEEANMNNMDKTIQVNLVATTRIHKDHPLNQMDVKSAFLYGKIKKEVYVCQPLGLEDLDFPDKVYKVEKALYGLHQALRAWFSKVKNASTPMETQKPLLKDEDGVEVDVHICRSMIGSLIYLTSLRPDIMFAVCACARYQFNPKVSPLYDVKRIFSYLKGQPKFGL</sequence>
<dbReference type="AlphaFoldDB" id="A0A699JC64"/>
<dbReference type="PANTHER" id="PTHR11439:SF495">
    <property type="entry name" value="REVERSE TRANSCRIPTASE, RNA-DEPENDENT DNA POLYMERASE-RELATED"/>
    <property type="match status" value="1"/>
</dbReference>
<gene>
    <name evidence="2" type="ORF">Tci_596554</name>
</gene>
<accession>A0A699JC64</accession>
<proteinExistence type="predicted"/>
<feature type="domain" description="Reverse transcriptase Ty1/copia-type" evidence="1">
    <location>
        <begin position="116"/>
        <end position="188"/>
    </location>
</feature>
<evidence type="ECO:0000313" key="2">
    <source>
        <dbReference type="EMBL" id="GFA24582.1"/>
    </source>
</evidence>
<dbReference type="EMBL" id="BKCJ010391836">
    <property type="protein sequence ID" value="GFA24582.1"/>
    <property type="molecule type" value="Genomic_DNA"/>
</dbReference>
<organism evidence="2">
    <name type="scientific">Tanacetum cinerariifolium</name>
    <name type="common">Dalmatian daisy</name>
    <name type="synonym">Chrysanthemum cinerariifolium</name>
    <dbReference type="NCBI Taxonomy" id="118510"/>
    <lineage>
        <taxon>Eukaryota</taxon>
        <taxon>Viridiplantae</taxon>
        <taxon>Streptophyta</taxon>
        <taxon>Embryophyta</taxon>
        <taxon>Tracheophyta</taxon>
        <taxon>Spermatophyta</taxon>
        <taxon>Magnoliopsida</taxon>
        <taxon>eudicotyledons</taxon>
        <taxon>Gunneridae</taxon>
        <taxon>Pentapetalae</taxon>
        <taxon>asterids</taxon>
        <taxon>campanulids</taxon>
        <taxon>Asterales</taxon>
        <taxon>Asteraceae</taxon>
        <taxon>Asteroideae</taxon>
        <taxon>Anthemideae</taxon>
        <taxon>Anthemidinae</taxon>
        <taxon>Tanacetum</taxon>
    </lineage>
</organism>